<dbReference type="InterPro" id="IPR002401">
    <property type="entry name" value="Cyt_P450_E_grp-I"/>
</dbReference>
<dbReference type="CDD" id="cd11054">
    <property type="entry name" value="CYP24A1-like"/>
    <property type="match status" value="1"/>
</dbReference>
<keyword evidence="12" id="KW-1185">Reference proteome</keyword>
<dbReference type="OrthoDB" id="3945418at2759"/>
<dbReference type="InterPro" id="IPR001128">
    <property type="entry name" value="Cyt_P450"/>
</dbReference>
<evidence type="ECO:0000256" key="2">
    <source>
        <dbReference type="ARBA" id="ARBA00010617"/>
    </source>
</evidence>
<dbReference type="InterPro" id="IPR050479">
    <property type="entry name" value="CYP11_CYP27_families"/>
</dbReference>
<accession>A0A3R7LPI4</accession>
<evidence type="ECO:0000256" key="4">
    <source>
        <dbReference type="ARBA" id="ARBA00022723"/>
    </source>
</evidence>
<keyword evidence="3 8" id="KW-0349">Heme</keyword>
<reference evidence="11 12" key="2">
    <citation type="submission" date="2019-01" db="EMBL/GenBank/DDBJ databases">
        <title>The decoding of complex shrimp genome reveals the adaptation for benthos swimmer, frequently molting mechanism and breeding impact on genome.</title>
        <authorList>
            <person name="Sun Y."/>
            <person name="Gao Y."/>
            <person name="Yu Y."/>
        </authorList>
    </citation>
    <scope>NUCLEOTIDE SEQUENCE [LARGE SCALE GENOMIC DNA]</scope>
    <source>
        <tissue evidence="11">Muscle</tissue>
    </source>
</reference>
<dbReference type="GO" id="GO:0016705">
    <property type="term" value="F:oxidoreductase activity, acting on paired donors, with incorporation or reduction of molecular oxygen"/>
    <property type="evidence" value="ECO:0007669"/>
    <property type="project" value="InterPro"/>
</dbReference>
<evidence type="ECO:0000256" key="7">
    <source>
        <dbReference type="ARBA" id="ARBA00023033"/>
    </source>
</evidence>
<dbReference type="STRING" id="6689.A0A3R7LPI4"/>
<dbReference type="PROSITE" id="PS00086">
    <property type="entry name" value="CYTOCHROME_P450"/>
    <property type="match status" value="1"/>
</dbReference>
<dbReference type="SUPFAM" id="SSF48264">
    <property type="entry name" value="Cytochrome P450"/>
    <property type="match status" value="1"/>
</dbReference>
<dbReference type="AlphaFoldDB" id="A0A3R7LPI4"/>
<feature type="region of interest" description="Disordered" evidence="10">
    <location>
        <begin position="1"/>
        <end position="27"/>
    </location>
</feature>
<evidence type="ECO:0000256" key="3">
    <source>
        <dbReference type="ARBA" id="ARBA00022617"/>
    </source>
</evidence>
<keyword evidence="6 8" id="KW-0408">Iron</keyword>
<evidence type="ECO:0000256" key="10">
    <source>
        <dbReference type="SAM" id="MobiDB-lite"/>
    </source>
</evidence>
<gene>
    <name evidence="11" type="ORF">C7M84_021386</name>
</gene>
<comment type="caution">
    <text evidence="11">The sequence shown here is derived from an EMBL/GenBank/DDBJ whole genome shotgun (WGS) entry which is preliminary data.</text>
</comment>
<evidence type="ECO:0000256" key="1">
    <source>
        <dbReference type="ARBA" id="ARBA00001971"/>
    </source>
</evidence>
<dbReference type="InterPro" id="IPR017972">
    <property type="entry name" value="Cyt_P450_CS"/>
</dbReference>
<keyword evidence="4 8" id="KW-0479">Metal-binding</keyword>
<evidence type="ECO:0000256" key="9">
    <source>
        <dbReference type="RuleBase" id="RU000461"/>
    </source>
</evidence>
<evidence type="ECO:0000256" key="5">
    <source>
        <dbReference type="ARBA" id="ARBA00023002"/>
    </source>
</evidence>
<reference evidence="11 12" key="1">
    <citation type="submission" date="2018-04" db="EMBL/GenBank/DDBJ databases">
        <authorList>
            <person name="Zhang X."/>
            <person name="Yuan J."/>
            <person name="Li F."/>
            <person name="Xiang J."/>
        </authorList>
    </citation>
    <scope>NUCLEOTIDE SEQUENCE [LARGE SCALE GENOMIC DNA]</scope>
    <source>
        <tissue evidence="11">Muscle</tissue>
    </source>
</reference>
<dbReference type="Pfam" id="PF00067">
    <property type="entry name" value="p450"/>
    <property type="match status" value="2"/>
</dbReference>
<organism evidence="11 12">
    <name type="scientific">Penaeus vannamei</name>
    <name type="common">Whiteleg shrimp</name>
    <name type="synonym">Litopenaeus vannamei</name>
    <dbReference type="NCBI Taxonomy" id="6689"/>
    <lineage>
        <taxon>Eukaryota</taxon>
        <taxon>Metazoa</taxon>
        <taxon>Ecdysozoa</taxon>
        <taxon>Arthropoda</taxon>
        <taxon>Crustacea</taxon>
        <taxon>Multicrustacea</taxon>
        <taxon>Malacostraca</taxon>
        <taxon>Eumalacostraca</taxon>
        <taxon>Eucarida</taxon>
        <taxon>Decapoda</taxon>
        <taxon>Dendrobranchiata</taxon>
        <taxon>Penaeoidea</taxon>
        <taxon>Penaeidae</taxon>
        <taxon>Penaeus</taxon>
    </lineage>
</organism>
<feature type="region of interest" description="Disordered" evidence="10">
    <location>
        <begin position="65"/>
        <end position="91"/>
    </location>
</feature>
<evidence type="ECO:0008006" key="13">
    <source>
        <dbReference type="Google" id="ProtNLM"/>
    </source>
</evidence>
<evidence type="ECO:0000313" key="12">
    <source>
        <dbReference type="Proteomes" id="UP000283509"/>
    </source>
</evidence>
<proteinExistence type="inferred from homology"/>
<sequence>MKPLHPPPIHSSPPAGSTHHSHRSVSHPSTSVYFNRVLLITTLCHPHSPSPASFHPPSFHPLSTLLTTPTRRYGGLTHTKPTREAPSSPVHFGRSLEDVAAGRPYLEAYEVIEDFADVLLDEEAMATERAFRGDAARGPPGAPPLPAALLPGPKSWPLLGCLPYMLRHPAFDPNRVYLFWQAVTQEFGPIFRKDMPGHPNLVFITDPGDVFTMFHTTMLNPVRPGMTSLKKIREDTHKEREKGGRGCPAGDLFCNGAGILAEQGEKWWRVRRRVQRPITDQDIISRFLPDMDEVAKTFVRRIRNLRDRNNEMPHTFKNEIYKWSLESLATVALERRLNCLEDDLQASPESARLIPLAKQLLEALHETENVKLWQYFPTASITRLKEAHDVFSEGGEDPRRPSLLETLLATPGLTRGDVLTFLIDLLATGIDTTSHAVSHMLYLLARNPEVQSRLINEVDAEVGKPEHLLPEHIASLSYAKAKIHFPYHISLSYHISWFFNRVMPVGVGIIRRLNQDTVLGGYLVPKGWQVVAPTMLINHQDSIFPRAKEFLPERFLRGSPLAPTHPYAFLPFSFGTRMCIGRRVAYQEIMCLLIRILNEFTVDYKHEDMHLVNKLGYGPSHPLRFTFSDRN</sequence>
<dbReference type="GO" id="GO:0020037">
    <property type="term" value="F:heme binding"/>
    <property type="evidence" value="ECO:0007669"/>
    <property type="project" value="InterPro"/>
</dbReference>
<dbReference type="PANTHER" id="PTHR24279:SF120">
    <property type="entry name" value="CYTOCHROME P450"/>
    <property type="match status" value="1"/>
</dbReference>
<evidence type="ECO:0000313" key="11">
    <source>
        <dbReference type="EMBL" id="ROT60942.1"/>
    </source>
</evidence>
<feature type="compositionally biased region" description="Pro residues" evidence="10">
    <location>
        <begin position="1"/>
        <end position="11"/>
    </location>
</feature>
<dbReference type="PANTHER" id="PTHR24279">
    <property type="entry name" value="CYTOCHROME P450"/>
    <property type="match status" value="1"/>
</dbReference>
<keyword evidence="7 9" id="KW-0503">Monooxygenase</keyword>
<feature type="binding site" description="axial binding residue" evidence="8">
    <location>
        <position position="579"/>
    </location>
    <ligand>
        <name>heme</name>
        <dbReference type="ChEBI" id="CHEBI:30413"/>
    </ligand>
    <ligandPart>
        <name>Fe</name>
        <dbReference type="ChEBI" id="CHEBI:18248"/>
    </ligandPart>
</feature>
<dbReference type="PRINTS" id="PR00385">
    <property type="entry name" value="P450"/>
</dbReference>
<comment type="cofactor">
    <cofactor evidence="1 8">
        <name>heme</name>
        <dbReference type="ChEBI" id="CHEBI:30413"/>
    </cofactor>
</comment>
<dbReference type="Proteomes" id="UP000283509">
    <property type="component" value="Unassembled WGS sequence"/>
</dbReference>
<dbReference type="InterPro" id="IPR036396">
    <property type="entry name" value="Cyt_P450_sf"/>
</dbReference>
<protein>
    <recommendedName>
        <fullName evidence="13">Cytochrome P450</fullName>
    </recommendedName>
</protein>
<dbReference type="EMBL" id="QCYY01004481">
    <property type="protein sequence ID" value="ROT60942.1"/>
    <property type="molecule type" value="Genomic_DNA"/>
</dbReference>
<dbReference type="GO" id="GO:0005506">
    <property type="term" value="F:iron ion binding"/>
    <property type="evidence" value="ECO:0007669"/>
    <property type="project" value="InterPro"/>
</dbReference>
<comment type="similarity">
    <text evidence="2 9">Belongs to the cytochrome P450 family.</text>
</comment>
<evidence type="ECO:0000256" key="8">
    <source>
        <dbReference type="PIRSR" id="PIRSR602401-1"/>
    </source>
</evidence>
<evidence type="ECO:0000256" key="6">
    <source>
        <dbReference type="ARBA" id="ARBA00023004"/>
    </source>
</evidence>
<dbReference type="GO" id="GO:0004497">
    <property type="term" value="F:monooxygenase activity"/>
    <property type="evidence" value="ECO:0007669"/>
    <property type="project" value="UniProtKB-KW"/>
</dbReference>
<dbReference type="PRINTS" id="PR00463">
    <property type="entry name" value="EP450I"/>
</dbReference>
<dbReference type="Gene3D" id="1.10.630.10">
    <property type="entry name" value="Cytochrome P450"/>
    <property type="match status" value="1"/>
</dbReference>
<keyword evidence="5 9" id="KW-0560">Oxidoreductase</keyword>
<name>A0A3R7LPI4_PENVA</name>